<sequence length="519" mass="53848">MGARGALGRLLLGLQLCALTRAAYKIWVPNTDFDNADNWSQNRTPCAGAAVEFPADKMVSVLVRGGHSVSNMLLPLDGEFVLAAGAGFSAADTSVNPDCDPGAPARFLDPDRFSWHDPRLWRSGDAARGLFSLDVERVPCRHDDVVFPPDSSFRVGLGPGARALRVGSVWALGQKFTSDEDLAGFLASRAGRLRFHGPGALSVRPETCAAPSGCVCGNAEVQPWVCAALLRPSGGHCPPAACRDALRPEGQCCALCGAIVSLTHGPAFDLARYRARLLSDFLTLVMAPLPRLAPPLSGTLEPAPPPHGRAHASPTRAPFAPPPPRPRRSQGRSSRANPVPSPAPVPGAAGGRVQGAAPTPAPRGPGRGRHGDPGGAGGARARDGRRGAAGPGPPGGRRGARGGPRDLVSDLPGVGRARRGRFAPTGVARGARERLGSCAVPVAIGAAGRGAVAAPRREAQVEEARGDALGLPQPGVRRGRLRAAAPGTCTHGRREHQPELLRQPAVQCDRDGRLRGRAA</sequence>
<organism evidence="12 13">
    <name type="scientific">Myotis myotis</name>
    <name type="common">Greater mouse-eared bat</name>
    <name type="synonym">Vespertilio myotis</name>
    <dbReference type="NCBI Taxonomy" id="51298"/>
    <lineage>
        <taxon>Eukaryota</taxon>
        <taxon>Metazoa</taxon>
        <taxon>Chordata</taxon>
        <taxon>Craniata</taxon>
        <taxon>Vertebrata</taxon>
        <taxon>Euteleostomi</taxon>
        <taxon>Mammalia</taxon>
        <taxon>Eutheria</taxon>
        <taxon>Laurasiatheria</taxon>
        <taxon>Chiroptera</taxon>
        <taxon>Yangochiroptera</taxon>
        <taxon>Vespertilionidae</taxon>
        <taxon>Myotis</taxon>
    </lineage>
</organism>
<feature type="region of interest" description="Disordered" evidence="10">
    <location>
        <begin position="296"/>
        <end position="425"/>
    </location>
</feature>
<evidence type="ECO:0000313" key="13">
    <source>
        <dbReference type="Proteomes" id="UP000527355"/>
    </source>
</evidence>
<evidence type="ECO:0000256" key="11">
    <source>
        <dbReference type="SAM" id="SignalP"/>
    </source>
</evidence>
<dbReference type="EMBL" id="JABWUV010000041">
    <property type="protein sequence ID" value="KAF6269889.1"/>
    <property type="molecule type" value="Genomic_DNA"/>
</dbReference>
<keyword evidence="5 12" id="KW-0812">Transmembrane</keyword>
<keyword evidence="4" id="KW-1003">Cell membrane</keyword>
<evidence type="ECO:0000256" key="2">
    <source>
        <dbReference type="ARBA" id="ARBA00021200"/>
    </source>
</evidence>
<dbReference type="GO" id="GO:0015031">
    <property type="term" value="P:protein transport"/>
    <property type="evidence" value="ECO:0007669"/>
    <property type="project" value="UniProtKB-KW"/>
</dbReference>
<dbReference type="VEuPathDB" id="HostDB:GeneID_118655047"/>
<keyword evidence="3" id="KW-0813">Transport</keyword>
<feature type="region of interest" description="Disordered" evidence="10">
    <location>
        <begin position="486"/>
        <end position="519"/>
    </location>
</feature>
<evidence type="ECO:0000256" key="9">
    <source>
        <dbReference type="ARBA" id="ARBA00023136"/>
    </source>
</evidence>
<keyword evidence="13" id="KW-1185">Reference proteome</keyword>
<keyword evidence="7" id="KW-0653">Protein transport</keyword>
<dbReference type="GO" id="GO:0030139">
    <property type="term" value="C:endocytic vesicle"/>
    <property type="evidence" value="ECO:0007669"/>
    <property type="project" value="TreeGrafter"/>
</dbReference>
<evidence type="ECO:0000256" key="5">
    <source>
        <dbReference type="ARBA" id="ARBA00022692"/>
    </source>
</evidence>
<evidence type="ECO:0000256" key="7">
    <source>
        <dbReference type="ARBA" id="ARBA00022927"/>
    </source>
</evidence>
<dbReference type="Proteomes" id="UP000527355">
    <property type="component" value="Unassembled WGS sequence"/>
</dbReference>
<comment type="subcellular location">
    <subcellularLocation>
        <location evidence="1">Cell membrane</location>
        <topology evidence="1">Single-pass type I membrane protein</topology>
    </subcellularLocation>
</comment>
<feature type="chain" id="PRO_5029510054" description="Protein amnionless" evidence="11">
    <location>
        <begin position="23"/>
        <end position="519"/>
    </location>
</feature>
<dbReference type="GO" id="GO:0006898">
    <property type="term" value="P:receptor-mediated endocytosis"/>
    <property type="evidence" value="ECO:0007669"/>
    <property type="project" value="TreeGrafter"/>
</dbReference>
<gene>
    <name evidence="12" type="ORF">mMyoMyo1_000641</name>
</gene>
<evidence type="ECO:0000256" key="10">
    <source>
        <dbReference type="SAM" id="MobiDB-lite"/>
    </source>
</evidence>
<dbReference type="PANTHER" id="PTHR14995:SF2">
    <property type="entry name" value="PROTEIN AMNIONLESS"/>
    <property type="match status" value="1"/>
</dbReference>
<comment type="caution">
    <text evidence="12">The sequence shown here is derived from an EMBL/GenBank/DDBJ whole genome shotgun (WGS) entry which is preliminary data.</text>
</comment>
<keyword evidence="8" id="KW-1133">Transmembrane helix</keyword>
<proteinExistence type="predicted"/>
<evidence type="ECO:0000256" key="8">
    <source>
        <dbReference type="ARBA" id="ARBA00022989"/>
    </source>
</evidence>
<feature type="compositionally biased region" description="Basic and acidic residues" evidence="10">
    <location>
        <begin position="508"/>
        <end position="519"/>
    </location>
</feature>
<accession>A0A7J7R1A1</accession>
<evidence type="ECO:0000313" key="12">
    <source>
        <dbReference type="EMBL" id="KAF6269889.1"/>
    </source>
</evidence>
<reference evidence="12 13" key="1">
    <citation type="journal article" date="2020" name="Nature">
        <title>Six reference-quality genomes reveal evolution of bat adaptations.</title>
        <authorList>
            <person name="Jebb D."/>
            <person name="Huang Z."/>
            <person name="Pippel M."/>
            <person name="Hughes G.M."/>
            <person name="Lavrichenko K."/>
            <person name="Devanna P."/>
            <person name="Winkler S."/>
            <person name="Jermiin L.S."/>
            <person name="Skirmuntt E.C."/>
            <person name="Katzourakis A."/>
            <person name="Burkitt-Gray L."/>
            <person name="Ray D.A."/>
            <person name="Sullivan K.A.M."/>
            <person name="Roscito J.G."/>
            <person name="Kirilenko B.M."/>
            <person name="Davalos L.M."/>
            <person name="Corthals A.P."/>
            <person name="Power M.L."/>
            <person name="Jones G."/>
            <person name="Ransome R.D."/>
            <person name="Dechmann D.K.N."/>
            <person name="Locatelli A.G."/>
            <person name="Puechmaille S.J."/>
            <person name="Fedrigo O."/>
            <person name="Jarvis E.D."/>
            <person name="Hiller M."/>
            <person name="Vernes S.C."/>
            <person name="Myers E.W."/>
            <person name="Teeling E.C."/>
        </authorList>
    </citation>
    <scope>NUCLEOTIDE SEQUENCE [LARGE SCALE GENOMIC DNA]</scope>
    <source>
        <strain evidence="12">MMyoMyo1</strain>
        <tissue evidence="12">Flight muscle</tissue>
    </source>
</reference>
<feature type="signal peptide" evidence="11">
    <location>
        <begin position="1"/>
        <end position="22"/>
    </location>
</feature>
<protein>
    <recommendedName>
        <fullName evidence="2">Protein amnionless</fullName>
    </recommendedName>
</protein>
<keyword evidence="9" id="KW-0472">Membrane</keyword>
<dbReference type="Pfam" id="PF14828">
    <property type="entry name" value="Amnionless"/>
    <property type="match status" value="1"/>
</dbReference>
<dbReference type="AlphaFoldDB" id="A0A7J7R1A1"/>
<keyword evidence="6 11" id="KW-0732">Signal</keyword>
<dbReference type="InterPro" id="IPR026112">
    <property type="entry name" value="AMN"/>
</dbReference>
<evidence type="ECO:0000256" key="4">
    <source>
        <dbReference type="ARBA" id="ARBA00022475"/>
    </source>
</evidence>
<dbReference type="GO" id="GO:0016324">
    <property type="term" value="C:apical plasma membrane"/>
    <property type="evidence" value="ECO:0007669"/>
    <property type="project" value="TreeGrafter"/>
</dbReference>
<evidence type="ECO:0000256" key="3">
    <source>
        <dbReference type="ARBA" id="ARBA00022448"/>
    </source>
</evidence>
<dbReference type="PANTHER" id="PTHR14995">
    <property type="entry name" value="AMNIONLESS"/>
    <property type="match status" value="1"/>
</dbReference>
<name>A0A7J7R1A1_MYOMY</name>
<evidence type="ECO:0000256" key="1">
    <source>
        <dbReference type="ARBA" id="ARBA00004251"/>
    </source>
</evidence>
<evidence type="ECO:0000256" key="6">
    <source>
        <dbReference type="ARBA" id="ARBA00022729"/>
    </source>
</evidence>